<protein>
    <submittedName>
        <fullName evidence="2">Uncharacterized protein</fullName>
    </submittedName>
</protein>
<gene>
    <name evidence="2" type="ORF">TPC1_30412</name>
</gene>
<dbReference type="EMBL" id="GDID01006513">
    <property type="protein sequence ID" value="JAP90093.1"/>
    <property type="molecule type" value="Transcribed_RNA"/>
</dbReference>
<feature type="non-terminal residue" evidence="2">
    <location>
        <position position="635"/>
    </location>
</feature>
<evidence type="ECO:0000256" key="1">
    <source>
        <dbReference type="SAM" id="Phobius"/>
    </source>
</evidence>
<name>A0A146JZJ3_9EUKA</name>
<keyword evidence="1" id="KW-0472">Membrane</keyword>
<feature type="transmembrane region" description="Helical" evidence="1">
    <location>
        <begin position="607"/>
        <end position="627"/>
    </location>
</feature>
<keyword evidence="1" id="KW-1133">Transmembrane helix</keyword>
<reference evidence="2" key="1">
    <citation type="submission" date="2015-07" db="EMBL/GenBank/DDBJ databases">
        <title>Adaptation to a free-living lifestyle via gene acquisitions in the diplomonad Trepomonas sp. PC1.</title>
        <authorList>
            <person name="Xu F."/>
            <person name="Jerlstrom-Hultqvist J."/>
            <person name="Kolisko M."/>
            <person name="Simpson A.G.B."/>
            <person name="Roger A.J."/>
            <person name="Svard S.G."/>
            <person name="Andersson J.O."/>
        </authorList>
    </citation>
    <scope>NUCLEOTIDE SEQUENCE</scope>
    <source>
        <strain evidence="2">PC1</strain>
    </source>
</reference>
<feature type="non-terminal residue" evidence="2">
    <location>
        <position position="1"/>
    </location>
</feature>
<keyword evidence="1" id="KW-0812">Transmembrane</keyword>
<evidence type="ECO:0000313" key="2">
    <source>
        <dbReference type="EMBL" id="JAP90093.1"/>
    </source>
</evidence>
<accession>A0A146JZJ3</accession>
<proteinExistence type="predicted"/>
<organism evidence="2">
    <name type="scientific">Trepomonas sp. PC1</name>
    <dbReference type="NCBI Taxonomy" id="1076344"/>
    <lineage>
        <taxon>Eukaryota</taxon>
        <taxon>Metamonada</taxon>
        <taxon>Diplomonadida</taxon>
        <taxon>Hexamitidae</taxon>
        <taxon>Hexamitinae</taxon>
        <taxon>Trepomonas</taxon>
    </lineage>
</organism>
<sequence length="635" mass="71992">MLSIQSLPYISNSECLNNTNGYIFLEMYNLPKPVCVQSCQSFLADSDGICFPKLDETKDLYKDLIGTGLLPWDAPCWLVGWKGQYQCNDTLKQLVYIYCNYLADSYLFLQLFEDVAGQVTYHCSLDQDCLVYDSATMTNGPAAYYQGAKLDHEIDPNRVCVPKNNTYYLAAVPITRDVTTSLGVATWNEQIQCGIDFILLRPSSLLDYSNRFQCISIKEMIYDFDKQQIVMFCDDDKVSVYLDNLNSTKTQFCSNFCLTNQYYPNPGFQQLTPTTLRFQQISQDCLVENKSCVFKKDENQNILQLDIENSQNIAKYAGKQFLQPLRVANKLNGSSSSNNYTSPQYVIPSGASQPYQHLYQLVDECEYLKADYKHVCYPANYTTNVNCTISIWTRETLLCSSLVTDLFPNQPHCDIGLLMINESACVAVNSCNYNWQKVVDGISVKNSFGSVTQDVWKCIEECDFGFVVGVGQQCVDVQNNQDTLKNYAINGLNLPQFIKYSENTSMFYQTNLLVECQSGERIVYSAARDYVVCQPLCAYTPLKFTEKDGTCTNNCQSFFMLNETHCMPNVDNLQVHCQTFEDLAKEWYFRGDGANLYCSPRVEVTGIVFGVLAASTFSILIVTLMAVSSKKEKKE</sequence>
<dbReference type="AlphaFoldDB" id="A0A146JZJ3"/>